<feature type="region of interest" description="Disordered" evidence="1">
    <location>
        <begin position="1"/>
        <end position="71"/>
    </location>
</feature>
<dbReference type="Proteomes" id="UP001500221">
    <property type="component" value="Unassembled WGS sequence"/>
</dbReference>
<comment type="caution">
    <text evidence="2">The sequence shown here is derived from an EMBL/GenBank/DDBJ whole genome shotgun (WGS) entry which is preliminary data.</text>
</comment>
<dbReference type="EMBL" id="BAABKG010000002">
    <property type="protein sequence ID" value="GAA5145734.1"/>
    <property type="molecule type" value="Genomic_DNA"/>
</dbReference>
<organism evidence="2 3">
    <name type="scientific">Nocardioides marinquilinus</name>
    <dbReference type="NCBI Taxonomy" id="1210400"/>
    <lineage>
        <taxon>Bacteria</taxon>
        <taxon>Bacillati</taxon>
        <taxon>Actinomycetota</taxon>
        <taxon>Actinomycetes</taxon>
        <taxon>Propionibacteriales</taxon>
        <taxon>Nocardioidaceae</taxon>
        <taxon>Nocardioides</taxon>
    </lineage>
</organism>
<sequence>MTAPVPEEENAALDLTSPPPGEHASEAPGADGGADDSADDSADDGVNETVDDQVDARQEENAESSLDQPSQ</sequence>
<proteinExistence type="predicted"/>
<feature type="compositionally biased region" description="Acidic residues" evidence="1">
    <location>
        <begin position="1"/>
        <end position="11"/>
    </location>
</feature>
<evidence type="ECO:0000313" key="2">
    <source>
        <dbReference type="EMBL" id="GAA5145734.1"/>
    </source>
</evidence>
<keyword evidence="3" id="KW-1185">Reference proteome</keyword>
<accession>A0ABP9PJ28</accession>
<reference evidence="3" key="1">
    <citation type="journal article" date="2019" name="Int. J. Syst. Evol. Microbiol.">
        <title>The Global Catalogue of Microorganisms (GCM) 10K type strain sequencing project: providing services to taxonomists for standard genome sequencing and annotation.</title>
        <authorList>
            <consortium name="The Broad Institute Genomics Platform"/>
            <consortium name="The Broad Institute Genome Sequencing Center for Infectious Disease"/>
            <person name="Wu L."/>
            <person name="Ma J."/>
        </authorList>
    </citation>
    <scope>NUCLEOTIDE SEQUENCE [LARGE SCALE GENOMIC DNA]</scope>
    <source>
        <strain evidence="3">JCM 18459</strain>
    </source>
</reference>
<evidence type="ECO:0000256" key="1">
    <source>
        <dbReference type="SAM" id="MobiDB-lite"/>
    </source>
</evidence>
<protein>
    <submittedName>
        <fullName evidence="2">Uncharacterized protein</fullName>
    </submittedName>
</protein>
<gene>
    <name evidence="2" type="ORF">GCM10023340_15570</name>
</gene>
<dbReference type="RefSeq" id="WP_345456559.1">
    <property type="nucleotide sequence ID" value="NZ_BAABKG010000002.1"/>
</dbReference>
<name>A0ABP9PJ28_9ACTN</name>
<feature type="compositionally biased region" description="Acidic residues" evidence="1">
    <location>
        <begin position="33"/>
        <end position="53"/>
    </location>
</feature>
<evidence type="ECO:0000313" key="3">
    <source>
        <dbReference type="Proteomes" id="UP001500221"/>
    </source>
</evidence>